<reference evidence="4" key="1">
    <citation type="journal article" date="2018" name="Front. Microbiol.">
        <title>Genome-Based Analysis Reveals the Taxonomy and Diversity of the Family Idiomarinaceae.</title>
        <authorList>
            <person name="Liu Y."/>
            <person name="Lai Q."/>
            <person name="Shao Z."/>
        </authorList>
    </citation>
    <scope>NUCLEOTIDE SEQUENCE [LARGE SCALE GENOMIC DNA]</scope>
    <source>
        <strain evidence="4">GBPy7</strain>
    </source>
</reference>
<evidence type="ECO:0000256" key="1">
    <source>
        <dbReference type="ARBA" id="ARBA00005254"/>
    </source>
</evidence>
<dbReference type="PANTHER" id="PTHR42964">
    <property type="entry name" value="ENOYL-COA HYDRATASE"/>
    <property type="match status" value="1"/>
</dbReference>
<dbReference type="Gene3D" id="1.10.12.10">
    <property type="entry name" value="Lyase 2-enoyl-coa Hydratase, Chain A, domain 2"/>
    <property type="match status" value="1"/>
</dbReference>
<dbReference type="CDD" id="cd06558">
    <property type="entry name" value="crotonase-like"/>
    <property type="match status" value="1"/>
</dbReference>
<gene>
    <name evidence="3" type="ORF">CWE08_06735</name>
</gene>
<dbReference type="Proteomes" id="UP000288395">
    <property type="component" value="Unassembled WGS sequence"/>
</dbReference>
<dbReference type="PANTHER" id="PTHR42964:SF1">
    <property type="entry name" value="POLYKETIDE BIOSYNTHESIS ENOYL-COA HYDRATASE PKSH-RELATED"/>
    <property type="match status" value="1"/>
</dbReference>
<dbReference type="Gene3D" id="3.90.226.10">
    <property type="entry name" value="2-enoyl-CoA Hydratase, Chain A, domain 1"/>
    <property type="match status" value="1"/>
</dbReference>
<evidence type="ECO:0000313" key="4">
    <source>
        <dbReference type="Proteomes" id="UP000288395"/>
    </source>
</evidence>
<dbReference type="GO" id="GO:0008300">
    <property type="term" value="P:isoprenoid catabolic process"/>
    <property type="evidence" value="ECO:0007669"/>
    <property type="project" value="TreeGrafter"/>
</dbReference>
<evidence type="ECO:0000256" key="2">
    <source>
        <dbReference type="SAM" id="MobiDB-lite"/>
    </source>
</evidence>
<dbReference type="GO" id="GO:0003824">
    <property type="term" value="F:catalytic activity"/>
    <property type="evidence" value="ECO:0007669"/>
    <property type="project" value="UniProtKB-ARBA"/>
</dbReference>
<feature type="region of interest" description="Disordered" evidence="2">
    <location>
        <begin position="252"/>
        <end position="275"/>
    </location>
</feature>
<dbReference type="OrthoDB" id="9807606at2"/>
<dbReference type="Pfam" id="PF00378">
    <property type="entry name" value="ECH_1"/>
    <property type="match status" value="1"/>
</dbReference>
<name>A0A432VX71_9GAMM</name>
<protein>
    <submittedName>
        <fullName evidence="3">Gamma-carboxygeranoyl-CoA hydratase</fullName>
    </submittedName>
</protein>
<dbReference type="InterPro" id="IPR001753">
    <property type="entry name" value="Enoyl-CoA_hydra/iso"/>
</dbReference>
<organism evidence="3 4">
    <name type="scientific">Aliidiomarina iranensis</name>
    <dbReference type="NCBI Taxonomy" id="1434071"/>
    <lineage>
        <taxon>Bacteria</taxon>
        <taxon>Pseudomonadati</taxon>
        <taxon>Pseudomonadota</taxon>
        <taxon>Gammaproteobacteria</taxon>
        <taxon>Alteromonadales</taxon>
        <taxon>Idiomarinaceae</taxon>
        <taxon>Aliidiomarina</taxon>
    </lineage>
</organism>
<dbReference type="AlphaFoldDB" id="A0A432VX71"/>
<accession>A0A432VX71</accession>
<evidence type="ECO:0000313" key="3">
    <source>
        <dbReference type="EMBL" id="RUO21269.1"/>
    </source>
</evidence>
<dbReference type="EMBL" id="PIPJ01000003">
    <property type="protein sequence ID" value="RUO21269.1"/>
    <property type="molecule type" value="Genomic_DNA"/>
</dbReference>
<comment type="caution">
    <text evidence="3">The sequence shown here is derived from an EMBL/GenBank/DDBJ whole genome shotgun (WGS) entry which is preliminary data.</text>
</comment>
<dbReference type="InterPro" id="IPR029045">
    <property type="entry name" value="ClpP/crotonase-like_dom_sf"/>
</dbReference>
<sequence>MSADHVVLDIDSRGVARLTMNRPEVHNAFDDVIIAQLRAALGKVRENADARVLVLQSAGKNFSAGADLNWMRSMADKNYQENVDDAGELGALMWELDQLPIPTIALVNGAAFGGAVGLVACCDMAIGHSRASFCLSEVKIGLIPAVISPYVVRALGESAARRYMLTAERFFAAEAYRLGLLDEVTEGDLEEALEPLLTALLANSPAAVKACKNLIQHVSNVPLNHEVVAETARRIAEIRVSAEGQEGLSSFLEKRTPAWQHAPASKPQAQTDGKK</sequence>
<dbReference type="InterPro" id="IPR051683">
    <property type="entry name" value="Enoyl-CoA_Hydratase/Isomerase"/>
</dbReference>
<proteinExistence type="inferred from homology"/>
<dbReference type="RefSeq" id="WP_126766958.1">
    <property type="nucleotide sequence ID" value="NZ_PIPJ01000003.1"/>
</dbReference>
<keyword evidence="4" id="KW-1185">Reference proteome</keyword>
<comment type="similarity">
    <text evidence="1">Belongs to the enoyl-CoA hydratase/isomerase family.</text>
</comment>
<dbReference type="InterPro" id="IPR014748">
    <property type="entry name" value="Enoyl-CoA_hydra_C"/>
</dbReference>
<dbReference type="SUPFAM" id="SSF52096">
    <property type="entry name" value="ClpP/crotonase"/>
    <property type="match status" value="1"/>
</dbReference>